<accession>A0ABX2XLR1</accession>
<protein>
    <recommendedName>
        <fullName evidence="3">Recep_L_domain domain-containing protein</fullName>
    </recommendedName>
</protein>
<proteinExistence type="predicted"/>
<organism evidence="1 2">
    <name type="scientific">Flavobacterium piscis</name>
    <dbReference type="NCBI Taxonomy" id="1114874"/>
    <lineage>
        <taxon>Bacteria</taxon>
        <taxon>Pseudomonadati</taxon>
        <taxon>Bacteroidota</taxon>
        <taxon>Flavobacteriia</taxon>
        <taxon>Flavobacteriales</taxon>
        <taxon>Flavobacteriaceae</taxon>
        <taxon>Flavobacterium</taxon>
    </lineage>
</organism>
<keyword evidence="2" id="KW-1185">Reference proteome</keyword>
<evidence type="ECO:0008006" key="3">
    <source>
        <dbReference type="Google" id="ProtNLM"/>
    </source>
</evidence>
<evidence type="ECO:0000313" key="1">
    <source>
        <dbReference type="EMBL" id="OCB75552.1"/>
    </source>
</evidence>
<name>A0ABX2XLR1_9FLAO</name>
<dbReference type="EMBL" id="LVEN01000013">
    <property type="protein sequence ID" value="OCB75552.1"/>
    <property type="molecule type" value="Genomic_DNA"/>
</dbReference>
<dbReference type="RefSeq" id="WP_065449158.1">
    <property type="nucleotide sequence ID" value="NZ_LVEN01000013.1"/>
</dbReference>
<sequence length="192" mass="21773">MNLDSILQDDFMVKENEIDAIIRSYWIVIIGNYTINIENTVDVLGSVRFPDFASFLTELPLQFNLVSGDFDCSALVNLTSLKGVPIQVGGTFNCAYTNIRSLNYAPRSAQKLIFDNTIKSLSTNCNCDFNQVQIIWRNSNPLDSFPSTILEYAAFLPTILKYQTYFEVWNADYSFNEPGFENLIADIEEGLQ</sequence>
<evidence type="ECO:0000313" key="2">
    <source>
        <dbReference type="Proteomes" id="UP000093343"/>
    </source>
</evidence>
<gene>
    <name evidence="1" type="ORF">FLP_08785</name>
</gene>
<dbReference type="Proteomes" id="UP000093343">
    <property type="component" value="Unassembled WGS sequence"/>
</dbReference>
<comment type="caution">
    <text evidence="1">The sequence shown here is derived from an EMBL/GenBank/DDBJ whole genome shotgun (WGS) entry which is preliminary data.</text>
</comment>
<reference evidence="2" key="1">
    <citation type="submission" date="2016-03" db="EMBL/GenBank/DDBJ databases">
        <title>Draft genome sequence of Paenibacillus glacialis DSM 22343.</title>
        <authorList>
            <person name="Shin S.-K."/>
            <person name="Yi H."/>
        </authorList>
    </citation>
    <scope>NUCLEOTIDE SEQUENCE [LARGE SCALE GENOMIC DNA]</scope>
    <source>
        <strain evidence="2">CCUG 60099</strain>
    </source>
</reference>